<sequence length="305" mass="34203">MPKRIIGPIILAMTLILGGCSLPGLGGASGDSVRIGTLTTSESQTMGHMIRLLIEHYTDLDVEMVNNLGTAIVQHQAMLEDQVDITSTRYTGTDLAGALGMDPVKDPDEAMNIIQTEFTKRFDQTWFDSYGFENSYAFTVTKEFAEEHQLEKVSDLEALAGDIRFGVDNSWIQREGDGYAGFIDVYGFEFPKIYPMQIGLVYQALANDEMDVVLAYTSDGRIAADDLQILEDDRQFFPPYDTSLVATNEILEKHPELESILQKLSNTIDTEEMQQLNYEADGKLQEPASIARNFLEEHHYFEEAK</sequence>
<accession>A0A3D8PHD3</accession>
<dbReference type="InterPro" id="IPR007210">
    <property type="entry name" value="ABC_Gly_betaine_transp_sub-bd"/>
</dbReference>
<reference evidence="3" key="1">
    <citation type="submission" date="2017-11" db="EMBL/GenBank/DDBJ databases">
        <authorList>
            <person name="Zhu W."/>
        </authorList>
    </citation>
    <scope>NUCLEOTIDE SEQUENCE [LARGE SCALE GENOMIC DNA]</scope>
    <source>
        <strain evidence="3">CAU 1051</strain>
    </source>
</reference>
<proteinExistence type="predicted"/>
<keyword evidence="3" id="KW-1185">Reference proteome</keyword>
<dbReference type="AlphaFoldDB" id="A0A3D8PHD3"/>
<dbReference type="GO" id="GO:0043190">
    <property type="term" value="C:ATP-binding cassette (ABC) transporter complex"/>
    <property type="evidence" value="ECO:0007669"/>
    <property type="project" value="InterPro"/>
</dbReference>
<dbReference type="RefSeq" id="WP_115751047.1">
    <property type="nucleotide sequence ID" value="NZ_PIOD01000025.1"/>
</dbReference>
<organism evidence="2 3">
    <name type="scientific">Oceanobacillus chungangensis</name>
    <dbReference type="NCBI Taxonomy" id="1229152"/>
    <lineage>
        <taxon>Bacteria</taxon>
        <taxon>Bacillati</taxon>
        <taxon>Bacillota</taxon>
        <taxon>Bacilli</taxon>
        <taxon>Bacillales</taxon>
        <taxon>Bacillaceae</taxon>
        <taxon>Oceanobacillus</taxon>
    </lineage>
</organism>
<dbReference type="Proteomes" id="UP000256520">
    <property type="component" value="Unassembled WGS sequence"/>
</dbReference>
<dbReference type="GO" id="GO:0022857">
    <property type="term" value="F:transmembrane transporter activity"/>
    <property type="evidence" value="ECO:0007669"/>
    <property type="project" value="InterPro"/>
</dbReference>
<dbReference type="SUPFAM" id="SSF53850">
    <property type="entry name" value="Periplasmic binding protein-like II"/>
    <property type="match status" value="1"/>
</dbReference>
<gene>
    <name evidence="2" type="ORF">CWR45_17020</name>
</gene>
<dbReference type="EMBL" id="PIOD01000025">
    <property type="protein sequence ID" value="RDW15484.1"/>
    <property type="molecule type" value="Genomic_DNA"/>
</dbReference>
<evidence type="ECO:0000259" key="1">
    <source>
        <dbReference type="Pfam" id="PF04069"/>
    </source>
</evidence>
<evidence type="ECO:0000313" key="3">
    <source>
        <dbReference type="Proteomes" id="UP000256520"/>
    </source>
</evidence>
<dbReference type="Gene3D" id="3.40.190.120">
    <property type="entry name" value="Osmoprotection protein (prox), domain 2"/>
    <property type="match status" value="1"/>
</dbReference>
<feature type="domain" description="ABC-type glycine betaine transport system substrate-binding" evidence="1">
    <location>
        <begin position="32"/>
        <end position="297"/>
    </location>
</feature>
<name>A0A3D8PHD3_9BACI</name>
<dbReference type="CDD" id="cd13608">
    <property type="entry name" value="PBP2_OpuCC_like"/>
    <property type="match status" value="1"/>
</dbReference>
<dbReference type="Gene3D" id="3.40.190.10">
    <property type="entry name" value="Periplasmic binding protein-like II"/>
    <property type="match status" value="1"/>
</dbReference>
<dbReference type="PROSITE" id="PS51257">
    <property type="entry name" value="PROKAR_LIPOPROTEIN"/>
    <property type="match status" value="1"/>
</dbReference>
<comment type="caution">
    <text evidence="2">The sequence shown here is derived from an EMBL/GenBank/DDBJ whole genome shotgun (WGS) entry which is preliminary data.</text>
</comment>
<dbReference type="OrthoDB" id="9801163at2"/>
<evidence type="ECO:0000313" key="2">
    <source>
        <dbReference type="EMBL" id="RDW15484.1"/>
    </source>
</evidence>
<dbReference type="Pfam" id="PF04069">
    <property type="entry name" value="OpuAC"/>
    <property type="match status" value="1"/>
</dbReference>
<protein>
    <submittedName>
        <fullName evidence="2">Osmoprotectant ABC transporter substrate-binding protein</fullName>
    </submittedName>
</protein>